<feature type="transmembrane region" description="Helical" evidence="1">
    <location>
        <begin position="20"/>
        <end position="53"/>
    </location>
</feature>
<evidence type="ECO:0000313" key="3">
    <source>
        <dbReference type="Proteomes" id="UP000526408"/>
    </source>
</evidence>
<dbReference type="EMBL" id="JAAZQQ010000003">
    <property type="protein sequence ID" value="NKX45254.1"/>
    <property type="molecule type" value="Genomic_DNA"/>
</dbReference>
<feature type="transmembrane region" description="Helical" evidence="1">
    <location>
        <begin position="60"/>
        <end position="83"/>
    </location>
</feature>
<keyword evidence="1" id="KW-1133">Transmembrane helix</keyword>
<keyword evidence="1" id="KW-0472">Membrane</keyword>
<proteinExistence type="predicted"/>
<keyword evidence="1" id="KW-0812">Transmembrane</keyword>
<keyword evidence="3" id="KW-1185">Reference proteome</keyword>
<protein>
    <submittedName>
        <fullName evidence="2">Uncharacterized protein</fullName>
    </submittedName>
</protein>
<evidence type="ECO:0000313" key="2">
    <source>
        <dbReference type="EMBL" id="NKX45254.1"/>
    </source>
</evidence>
<sequence length="88" mass="8841">MTPADTPSAQPGPARRVLLFPLAVLTVVLRALFGSILGISIATLFCTAGLVVFGGVPTDLAITVVALGMNAMLLSLLFLGSVASGAQS</sequence>
<gene>
    <name evidence="2" type="ORF">HCU73_11670</name>
</gene>
<reference evidence="2 3" key="1">
    <citation type="submission" date="2020-04" db="EMBL/GenBank/DDBJ databases">
        <authorList>
            <person name="Yoon J."/>
        </authorList>
    </citation>
    <scope>NUCLEOTIDE SEQUENCE [LARGE SCALE GENOMIC DNA]</scope>
    <source>
        <strain evidence="2 3">KMU-115</strain>
    </source>
</reference>
<evidence type="ECO:0000256" key="1">
    <source>
        <dbReference type="SAM" id="Phobius"/>
    </source>
</evidence>
<dbReference type="AlphaFoldDB" id="A0A7X6JZ81"/>
<name>A0A7X6JZ81_9RHOB</name>
<organism evidence="2 3">
    <name type="scientific">Roseicyclus persicicus</name>
    <dbReference type="NCBI Taxonomy" id="2650661"/>
    <lineage>
        <taxon>Bacteria</taxon>
        <taxon>Pseudomonadati</taxon>
        <taxon>Pseudomonadota</taxon>
        <taxon>Alphaproteobacteria</taxon>
        <taxon>Rhodobacterales</taxon>
        <taxon>Roseobacteraceae</taxon>
        <taxon>Roseicyclus</taxon>
    </lineage>
</organism>
<accession>A0A7X6JZ81</accession>
<dbReference type="Proteomes" id="UP000526408">
    <property type="component" value="Unassembled WGS sequence"/>
</dbReference>
<comment type="caution">
    <text evidence="2">The sequence shown here is derived from an EMBL/GenBank/DDBJ whole genome shotgun (WGS) entry which is preliminary data.</text>
</comment>